<gene>
    <name evidence="2" type="ORF">E8A74_23885</name>
</gene>
<dbReference type="PANTHER" id="PTHR37539:SF1">
    <property type="entry name" value="ER-BOUND OXYGENASE MPAB_MPAB'_RUBBER OXYGENASE CATALYTIC DOMAIN-CONTAINING PROTEIN"/>
    <property type="match status" value="1"/>
</dbReference>
<dbReference type="OrthoDB" id="6072815at2"/>
<dbReference type="AlphaFoldDB" id="A0A4U1J9E0"/>
<name>A0A4U1J9E0_9BACT</name>
<comment type="caution">
    <text evidence="2">The sequence shown here is derived from an EMBL/GenBank/DDBJ whole genome shotgun (WGS) entry which is preliminary data.</text>
</comment>
<reference evidence="2 3" key="1">
    <citation type="submission" date="2019-04" db="EMBL/GenBank/DDBJ databases">
        <authorList>
            <person name="Li Y."/>
            <person name="Wang J."/>
        </authorList>
    </citation>
    <scope>NUCLEOTIDE SEQUENCE [LARGE SCALE GENOMIC DNA]</scope>
    <source>
        <strain evidence="2 3">DSM 14668</strain>
    </source>
</reference>
<dbReference type="RefSeq" id="WP_136931370.1">
    <property type="nucleotide sequence ID" value="NZ_SSMQ01000025.1"/>
</dbReference>
<organism evidence="2 3">
    <name type="scientific">Polyangium fumosum</name>
    <dbReference type="NCBI Taxonomy" id="889272"/>
    <lineage>
        <taxon>Bacteria</taxon>
        <taxon>Pseudomonadati</taxon>
        <taxon>Myxococcota</taxon>
        <taxon>Polyangia</taxon>
        <taxon>Polyangiales</taxon>
        <taxon>Polyangiaceae</taxon>
        <taxon>Polyangium</taxon>
    </lineage>
</organism>
<feature type="domain" description="ER-bound oxygenase mpaB/mpaB'/Rubber oxygenase catalytic" evidence="1">
    <location>
        <begin position="112"/>
        <end position="339"/>
    </location>
</feature>
<dbReference type="PANTHER" id="PTHR37539">
    <property type="entry name" value="SECRETED PROTEIN-RELATED"/>
    <property type="match status" value="1"/>
</dbReference>
<dbReference type="EMBL" id="SSMQ01000025">
    <property type="protein sequence ID" value="TKD04401.1"/>
    <property type="molecule type" value="Genomic_DNA"/>
</dbReference>
<dbReference type="GO" id="GO:0016491">
    <property type="term" value="F:oxidoreductase activity"/>
    <property type="evidence" value="ECO:0007669"/>
    <property type="project" value="InterPro"/>
</dbReference>
<protein>
    <submittedName>
        <fullName evidence="2">DUF2236 domain-containing protein</fullName>
    </submittedName>
</protein>
<dbReference type="Proteomes" id="UP000309215">
    <property type="component" value="Unassembled WGS sequence"/>
</dbReference>
<proteinExistence type="predicted"/>
<keyword evidence="3" id="KW-1185">Reference proteome</keyword>
<sequence>MIPTRYQNLEEARARFGDRVDRLAPFLLRGDPLADAVIEEMEGAPAGRGFSLLDKALRAPEPRGLDLPPAMRAYLEWASYVPAWVDWDAVRRGGELLLRSGALGGAVLGTYSLVLGYASPGGNKPLVFSGQLVERAPRRLGETSRFVQATAQPGGLLRTGEGFAITLKVRLMHAKVRQMLSRSPKWDTATWGLPVNQHDMAGTSLLFSLVFLEGIRAFGLDIDRDESECFMHLWRYSGHLIGVDPELLPASEFDAWSLAHLIRATEGRPDDDSRALTHALFESPLRQAKTAEERRLGALRRNVGMGFSRGLLGDELADALGIDRTPFVAAFHALRAVTRVAEQARKRSPAAHQKAIGTGARYWEMVVKEGLGGAPAHFAPPTRLSRAA</sequence>
<dbReference type="Pfam" id="PF09995">
    <property type="entry name" value="MPAB_Lcp_cat"/>
    <property type="match status" value="1"/>
</dbReference>
<accession>A0A4U1J9E0</accession>
<evidence type="ECO:0000259" key="1">
    <source>
        <dbReference type="Pfam" id="PF09995"/>
    </source>
</evidence>
<dbReference type="InterPro" id="IPR037473">
    <property type="entry name" value="Lcp-like"/>
</dbReference>
<evidence type="ECO:0000313" key="2">
    <source>
        <dbReference type="EMBL" id="TKD04401.1"/>
    </source>
</evidence>
<evidence type="ECO:0000313" key="3">
    <source>
        <dbReference type="Proteomes" id="UP000309215"/>
    </source>
</evidence>
<dbReference type="InterPro" id="IPR018713">
    <property type="entry name" value="MPAB/Lcp_cat_dom"/>
</dbReference>